<reference evidence="8 11" key="2">
    <citation type="submission" date="2016-06" db="EMBL/GenBank/DDBJ databases">
        <authorList>
            <person name="Kjaerup R.B."/>
            <person name="Dalgaard T.S."/>
            <person name="Juul-Madsen H.R."/>
        </authorList>
    </citation>
    <scope>NUCLEOTIDE SEQUENCE [LARGE SCALE GENOMIC DNA]</scope>
    <source>
        <strain evidence="8 11">CECT 5115</strain>
    </source>
</reference>
<dbReference type="InterPro" id="IPR052159">
    <property type="entry name" value="Competence_DNA_uptake"/>
</dbReference>
<reference evidence="9 10" key="1">
    <citation type="submission" date="2016-06" db="EMBL/GenBank/DDBJ databases">
        <authorList>
            <person name="Rodrigo-Torres L."/>
            <person name="Arahal D.R."/>
        </authorList>
    </citation>
    <scope>NUCLEOTIDE SEQUENCE [LARGE SCALE GENOMIC DNA]</scope>
    <source>
        <strain evidence="9 10">CECT 5116</strain>
    </source>
</reference>
<dbReference type="Pfam" id="PF03772">
    <property type="entry name" value="Competence"/>
    <property type="match status" value="1"/>
</dbReference>
<feature type="transmembrane region" description="Helical" evidence="6">
    <location>
        <begin position="276"/>
        <end position="293"/>
    </location>
</feature>
<keyword evidence="5 6" id="KW-0472">Membrane</keyword>
<feature type="transmembrane region" description="Helical" evidence="6">
    <location>
        <begin position="324"/>
        <end position="342"/>
    </location>
</feature>
<gene>
    <name evidence="8" type="ORF">MGA5115_02895</name>
    <name evidence="9" type="ORF">MGA5116_02299</name>
</gene>
<feature type="transmembrane region" description="Helical" evidence="6">
    <location>
        <begin position="348"/>
        <end position="370"/>
    </location>
</feature>
<keyword evidence="4 6" id="KW-1133">Transmembrane helix</keyword>
<evidence type="ECO:0000259" key="7">
    <source>
        <dbReference type="Pfam" id="PF03772"/>
    </source>
</evidence>
<evidence type="ECO:0000313" key="9">
    <source>
        <dbReference type="EMBL" id="SBT21701.1"/>
    </source>
</evidence>
<comment type="subcellular location">
    <subcellularLocation>
        <location evidence="1">Cell membrane</location>
        <topology evidence="1">Multi-pass membrane protein</topology>
    </subcellularLocation>
</comment>
<proteinExistence type="predicted"/>
<keyword evidence="2" id="KW-1003">Cell membrane</keyword>
<feature type="domain" description="ComEC/Rec2-related protein" evidence="7">
    <location>
        <begin position="170"/>
        <end position="433"/>
    </location>
</feature>
<accession>A0A1C3JUH4</accession>
<name>A0A1C3JUH4_9GAMM</name>
<keyword evidence="3 6" id="KW-0812">Transmembrane</keyword>
<feature type="transmembrane region" description="Helical" evidence="6">
    <location>
        <begin position="377"/>
        <end position="395"/>
    </location>
</feature>
<dbReference type="GO" id="GO:0005886">
    <property type="term" value="C:plasma membrane"/>
    <property type="evidence" value="ECO:0007669"/>
    <property type="project" value="UniProtKB-SubCell"/>
</dbReference>
<evidence type="ECO:0000256" key="1">
    <source>
        <dbReference type="ARBA" id="ARBA00004651"/>
    </source>
</evidence>
<evidence type="ECO:0000256" key="2">
    <source>
        <dbReference type="ARBA" id="ARBA00022475"/>
    </source>
</evidence>
<dbReference type="EMBL" id="FLRA01000023">
    <property type="protein sequence ID" value="SBT18746.1"/>
    <property type="molecule type" value="Genomic_DNA"/>
</dbReference>
<evidence type="ECO:0000256" key="4">
    <source>
        <dbReference type="ARBA" id="ARBA00022989"/>
    </source>
</evidence>
<evidence type="ECO:0000313" key="10">
    <source>
        <dbReference type="Proteomes" id="UP000092840"/>
    </source>
</evidence>
<sequence>MLLLNICVLVGAVLTPPSLRWMYSTHIVILCLYQIHRKDWWGLIFVSISIVCLISSNPWKDWGVPEKADQYYWNVTKQCLSAPSSSTKYWVYVKSKSGAYMSRSCEVSDAVQVLLPVKPYFAELFGSYPAHRAFIKGADLMIYLDHDINQPDASSALDQYPSWRFAYSIIRGDRSTWDERDRWLINYLGLTHLFVVSGLHIGFVCMLVVWGCRVIWCRLRVARIMFYQRARLEFVAVVPLCLCYALWSGAGEPAIRACLMAVIFFALRAKAQHVSLFPVLLFSAWLMLLFWPGRALDPSFWLSFSFVALISLLIKRLERCGRLLLMQCFLSLFALLLTLGWQQSLSGLTVLANIVMVPFVAVIWFPVSLLSFALNEWLSWTWLYGALDSGLVWFFDATESYLYGDIFVLPRDDTSTWVKLSLLTVAAFAVYWFPLRRGILVLGLLSITAISIPQKVQWRYLWQKDHYGVSQYRNQGHGVVSYDSQDLVRLGGVGMAINLPKAHVAHQALKENWQLAITNKGSVVSDVLHKMNVSTIEMKEDETIRFYLDHGAWRVESSTCYHLLNVVKTVACEHAELLESVLNYSQIDTGGLGVRAF</sequence>
<dbReference type="Proteomes" id="UP000092871">
    <property type="component" value="Unassembled WGS sequence"/>
</dbReference>
<dbReference type="AlphaFoldDB" id="A0A1C3JUH4"/>
<keyword evidence="10" id="KW-1185">Reference proteome</keyword>
<dbReference type="InterPro" id="IPR004477">
    <property type="entry name" value="ComEC_N"/>
</dbReference>
<evidence type="ECO:0000313" key="11">
    <source>
        <dbReference type="Proteomes" id="UP000092871"/>
    </source>
</evidence>
<dbReference type="Proteomes" id="UP000092840">
    <property type="component" value="Unassembled WGS sequence"/>
</dbReference>
<feature type="transmembrane region" description="Helical" evidence="6">
    <location>
        <begin position="299"/>
        <end position="317"/>
    </location>
</feature>
<feature type="transmembrane region" description="Helical" evidence="6">
    <location>
        <begin position="184"/>
        <end position="210"/>
    </location>
</feature>
<evidence type="ECO:0000256" key="5">
    <source>
        <dbReference type="ARBA" id="ARBA00023136"/>
    </source>
</evidence>
<evidence type="ECO:0000256" key="3">
    <source>
        <dbReference type="ARBA" id="ARBA00022692"/>
    </source>
</evidence>
<feature type="transmembrane region" description="Helical" evidence="6">
    <location>
        <begin position="230"/>
        <end position="247"/>
    </location>
</feature>
<dbReference type="EMBL" id="FLRB01000013">
    <property type="protein sequence ID" value="SBT21701.1"/>
    <property type="molecule type" value="Genomic_DNA"/>
</dbReference>
<dbReference type="OrthoDB" id="9761531at2"/>
<dbReference type="PANTHER" id="PTHR30619:SF7">
    <property type="entry name" value="BETA-LACTAMASE DOMAIN PROTEIN"/>
    <property type="match status" value="1"/>
</dbReference>
<dbReference type="PANTHER" id="PTHR30619">
    <property type="entry name" value="DNA INTERNALIZATION/COMPETENCE PROTEIN COMEC/REC2"/>
    <property type="match status" value="1"/>
</dbReference>
<evidence type="ECO:0000313" key="8">
    <source>
        <dbReference type="EMBL" id="SBT18746.1"/>
    </source>
</evidence>
<dbReference type="NCBIfam" id="TIGR00360">
    <property type="entry name" value="ComEC_N-term"/>
    <property type="match status" value="1"/>
</dbReference>
<organism evidence="8 11">
    <name type="scientific">Marinomonas gallaica</name>
    <dbReference type="NCBI Taxonomy" id="1806667"/>
    <lineage>
        <taxon>Bacteria</taxon>
        <taxon>Pseudomonadati</taxon>
        <taxon>Pseudomonadota</taxon>
        <taxon>Gammaproteobacteria</taxon>
        <taxon>Oceanospirillales</taxon>
        <taxon>Oceanospirillaceae</taxon>
        <taxon>Marinomonas</taxon>
    </lineage>
</organism>
<evidence type="ECO:0000256" key="6">
    <source>
        <dbReference type="SAM" id="Phobius"/>
    </source>
</evidence>
<protein>
    <submittedName>
        <fullName evidence="8">ComEC family competence protein</fullName>
    </submittedName>
</protein>
<feature type="transmembrane region" description="Helical" evidence="6">
    <location>
        <begin position="415"/>
        <end position="433"/>
    </location>
</feature>